<evidence type="ECO:0000259" key="1">
    <source>
        <dbReference type="Pfam" id="PF12804"/>
    </source>
</evidence>
<dbReference type="SUPFAM" id="SSF53448">
    <property type="entry name" value="Nucleotide-diphospho-sugar transferases"/>
    <property type="match status" value="1"/>
</dbReference>
<sequence>MVKIGVVVLAAGSSSRLGYPKQLVEFRRKNLLQHVVEVTESLEFSIRILVLGARAEEISERINLSKFKTVIHKSWEEGMGTSISKGISEALESENDLEHILILVSDQPFVTKGILKELIRVHLQSNKSATFSEYAGDVGVPAIFSRQLFSDLRELKGNHGAKKLLFNKNLEFETFKFERGNFDVDTLADIELLKQMEKK</sequence>
<name>A0ABU3CH50_9FLAO</name>
<protein>
    <submittedName>
        <fullName evidence="2">Nucleotidyltransferase family protein</fullName>
    </submittedName>
</protein>
<dbReference type="InterPro" id="IPR029044">
    <property type="entry name" value="Nucleotide-diphossugar_trans"/>
</dbReference>
<dbReference type="CDD" id="cd04182">
    <property type="entry name" value="GT_2_like_f"/>
    <property type="match status" value="1"/>
</dbReference>
<proteinExistence type="predicted"/>
<dbReference type="Proteomes" id="UP001245285">
    <property type="component" value="Unassembled WGS sequence"/>
</dbReference>
<dbReference type="Pfam" id="PF12804">
    <property type="entry name" value="NTP_transf_3"/>
    <property type="match status" value="1"/>
</dbReference>
<dbReference type="RefSeq" id="WP_311493860.1">
    <property type="nucleotide sequence ID" value="NZ_JAVRHO010000003.1"/>
</dbReference>
<gene>
    <name evidence="2" type="ORF">RM545_03135</name>
</gene>
<dbReference type="Gene3D" id="3.90.550.10">
    <property type="entry name" value="Spore Coat Polysaccharide Biosynthesis Protein SpsA, Chain A"/>
    <property type="match status" value="1"/>
</dbReference>
<evidence type="ECO:0000313" key="2">
    <source>
        <dbReference type="EMBL" id="MDT0645674.1"/>
    </source>
</evidence>
<keyword evidence="3" id="KW-1185">Reference proteome</keyword>
<evidence type="ECO:0000313" key="3">
    <source>
        <dbReference type="Proteomes" id="UP001245285"/>
    </source>
</evidence>
<accession>A0ABU3CH50</accession>
<reference evidence="2 3" key="1">
    <citation type="submission" date="2023-09" db="EMBL/GenBank/DDBJ databases">
        <authorList>
            <person name="Rey-Velasco X."/>
        </authorList>
    </citation>
    <scope>NUCLEOTIDE SEQUENCE [LARGE SCALE GENOMIC DNA]</scope>
    <source>
        <strain evidence="2 3">F260</strain>
    </source>
</reference>
<feature type="domain" description="MobA-like NTP transferase" evidence="1">
    <location>
        <begin position="6"/>
        <end position="166"/>
    </location>
</feature>
<dbReference type="EMBL" id="JAVRHO010000003">
    <property type="protein sequence ID" value="MDT0645674.1"/>
    <property type="molecule type" value="Genomic_DNA"/>
</dbReference>
<organism evidence="2 3">
    <name type="scientific">Autumnicola lenta</name>
    <dbReference type="NCBI Taxonomy" id="3075593"/>
    <lineage>
        <taxon>Bacteria</taxon>
        <taxon>Pseudomonadati</taxon>
        <taxon>Bacteroidota</taxon>
        <taxon>Flavobacteriia</taxon>
        <taxon>Flavobacteriales</taxon>
        <taxon>Flavobacteriaceae</taxon>
        <taxon>Autumnicola</taxon>
    </lineage>
</organism>
<dbReference type="PANTHER" id="PTHR43777">
    <property type="entry name" value="MOLYBDENUM COFACTOR CYTIDYLYLTRANSFERASE"/>
    <property type="match status" value="1"/>
</dbReference>
<comment type="caution">
    <text evidence="2">The sequence shown here is derived from an EMBL/GenBank/DDBJ whole genome shotgun (WGS) entry which is preliminary data.</text>
</comment>
<dbReference type="PANTHER" id="PTHR43777:SF1">
    <property type="entry name" value="MOLYBDENUM COFACTOR CYTIDYLYLTRANSFERASE"/>
    <property type="match status" value="1"/>
</dbReference>
<dbReference type="InterPro" id="IPR025877">
    <property type="entry name" value="MobA-like_NTP_Trfase"/>
</dbReference>